<dbReference type="PROSITE" id="PS50404">
    <property type="entry name" value="GST_NTER"/>
    <property type="match status" value="1"/>
</dbReference>
<keyword evidence="4" id="KW-1185">Reference proteome</keyword>
<dbReference type="EC" id="2.5.1.18" evidence="1"/>
<comment type="subcellular location">
    <subcellularLocation>
        <location evidence="1">Cytoplasm</location>
        <location evidence="1">Cytosol</location>
    </subcellularLocation>
</comment>
<feature type="domain" description="GST N-terminal" evidence="2">
    <location>
        <begin position="1"/>
        <end position="91"/>
    </location>
</feature>
<keyword evidence="1" id="KW-0808">Transferase</keyword>
<dbReference type="InterPro" id="IPR045074">
    <property type="entry name" value="GST_C_Tau"/>
</dbReference>
<reference evidence="3 4" key="1">
    <citation type="journal article" date="2023" name="BMC Biotechnol.">
        <title>Vitis rotundifolia cv Carlos genome sequencing.</title>
        <authorList>
            <person name="Huff M."/>
            <person name="Hulse-Kemp A."/>
            <person name="Scheffler B."/>
            <person name="Youngblood R."/>
            <person name="Simpson S."/>
            <person name="Babiker E."/>
            <person name="Staton M."/>
        </authorList>
    </citation>
    <scope>NUCLEOTIDE SEQUENCE [LARGE SCALE GENOMIC DNA]</scope>
    <source>
        <tissue evidence="3">Leaf</tissue>
    </source>
</reference>
<organism evidence="3 4">
    <name type="scientific">Vitis rotundifolia</name>
    <name type="common">Muscadine grape</name>
    <dbReference type="NCBI Taxonomy" id="103349"/>
    <lineage>
        <taxon>Eukaryota</taxon>
        <taxon>Viridiplantae</taxon>
        <taxon>Streptophyta</taxon>
        <taxon>Embryophyta</taxon>
        <taxon>Tracheophyta</taxon>
        <taxon>Spermatophyta</taxon>
        <taxon>Magnoliopsida</taxon>
        <taxon>eudicotyledons</taxon>
        <taxon>Gunneridae</taxon>
        <taxon>Pentapetalae</taxon>
        <taxon>rosids</taxon>
        <taxon>Vitales</taxon>
        <taxon>Vitaceae</taxon>
        <taxon>Viteae</taxon>
        <taxon>Vitis</taxon>
    </lineage>
</organism>
<dbReference type="SUPFAM" id="SSF47616">
    <property type="entry name" value="GST C-terminal domain-like"/>
    <property type="match status" value="1"/>
</dbReference>
<keyword evidence="1" id="KW-0963">Cytoplasm</keyword>
<dbReference type="Pfam" id="PF02798">
    <property type="entry name" value="GST_N"/>
    <property type="match status" value="1"/>
</dbReference>
<dbReference type="InterPro" id="IPR036282">
    <property type="entry name" value="Glutathione-S-Trfase_C_sf"/>
</dbReference>
<name>A0AA39DB74_VITRO</name>
<dbReference type="CDD" id="cd03185">
    <property type="entry name" value="GST_C_Tau"/>
    <property type="match status" value="1"/>
</dbReference>
<dbReference type="PANTHER" id="PTHR11260:SF753">
    <property type="entry name" value="GLUTATHIONE TRANSFERASE"/>
    <property type="match status" value="1"/>
</dbReference>
<comment type="similarity">
    <text evidence="1">Belongs to the GST superfamily.</text>
</comment>
<dbReference type="InterPro" id="IPR045073">
    <property type="entry name" value="Omega/Tau-like"/>
</dbReference>
<comment type="caution">
    <text evidence="3">The sequence shown here is derived from an EMBL/GenBank/DDBJ whole genome shotgun (WGS) entry which is preliminary data.</text>
</comment>
<evidence type="ECO:0000313" key="3">
    <source>
        <dbReference type="EMBL" id="KAJ9677409.1"/>
    </source>
</evidence>
<dbReference type="InterPro" id="IPR036249">
    <property type="entry name" value="Thioredoxin-like_sf"/>
</dbReference>
<dbReference type="GO" id="GO:0004364">
    <property type="term" value="F:glutathione transferase activity"/>
    <property type="evidence" value="ECO:0007669"/>
    <property type="project" value="UniProtKB-UniRule"/>
</dbReference>
<evidence type="ECO:0000313" key="4">
    <source>
        <dbReference type="Proteomes" id="UP001168098"/>
    </source>
</evidence>
<accession>A0AA39DB74</accession>
<dbReference type="Gene3D" id="3.40.30.10">
    <property type="entry name" value="Glutaredoxin"/>
    <property type="match status" value="1"/>
</dbReference>
<protein>
    <recommendedName>
        <fullName evidence="1">Glutathione S-transferase</fullName>
        <ecNumber evidence="1">2.5.1.18</ecNumber>
    </recommendedName>
</protein>
<comment type="catalytic activity">
    <reaction evidence="1">
        <text>RX + glutathione = an S-substituted glutathione + a halide anion + H(+)</text>
        <dbReference type="Rhea" id="RHEA:16437"/>
        <dbReference type="ChEBI" id="CHEBI:15378"/>
        <dbReference type="ChEBI" id="CHEBI:16042"/>
        <dbReference type="ChEBI" id="CHEBI:17792"/>
        <dbReference type="ChEBI" id="CHEBI:57925"/>
        <dbReference type="ChEBI" id="CHEBI:90779"/>
        <dbReference type="EC" id="2.5.1.18"/>
    </reaction>
</comment>
<dbReference type="GO" id="GO:0005829">
    <property type="term" value="C:cytosol"/>
    <property type="evidence" value="ECO:0007669"/>
    <property type="project" value="UniProtKB-SubCell"/>
</dbReference>
<dbReference type="AlphaFoldDB" id="A0AA39DB74"/>
<proteinExistence type="inferred from homology"/>
<gene>
    <name evidence="3" type="ORF">PVL29_022407</name>
</gene>
<dbReference type="PANTHER" id="PTHR11260">
    <property type="entry name" value="GLUTATHIONE S-TRANSFERASE, GST, SUPERFAMILY, GST DOMAIN CONTAINING"/>
    <property type="match status" value="1"/>
</dbReference>
<dbReference type="EMBL" id="JARBHA010000017">
    <property type="protein sequence ID" value="KAJ9677409.1"/>
    <property type="molecule type" value="Genomic_DNA"/>
</dbReference>
<sequence length="210" mass="23688">MNFIIIYTNIKHRLRRGKIQGDLLLQLNFVNNLGNTSEFCEFINDLSNKSQLVLKYNLVHKKVPVLVHNGKPIIGSLIILEYIDETWKNAPRLLPDDPYERAKLFEDMGRVITSDGEAQEKATKDLFEKLTVLEEGMKDFFPGGTPSITGENLGLLDILMCALFGPNPLLFSWVMAITELPVVKESTPPHEKLVAVVQFIRQNALHSSVA</sequence>
<evidence type="ECO:0000259" key="2">
    <source>
        <dbReference type="PROSITE" id="PS50404"/>
    </source>
</evidence>
<dbReference type="InterPro" id="IPR004045">
    <property type="entry name" value="Glutathione_S-Trfase_N"/>
</dbReference>
<dbReference type="Gene3D" id="1.20.1050.10">
    <property type="match status" value="1"/>
</dbReference>
<dbReference type="SUPFAM" id="SSF52833">
    <property type="entry name" value="Thioredoxin-like"/>
    <property type="match status" value="1"/>
</dbReference>
<dbReference type="GO" id="GO:0006749">
    <property type="term" value="P:glutathione metabolic process"/>
    <property type="evidence" value="ECO:0007669"/>
    <property type="project" value="InterPro"/>
</dbReference>
<evidence type="ECO:0000256" key="1">
    <source>
        <dbReference type="RuleBase" id="RU369102"/>
    </source>
</evidence>
<comment type="function">
    <text evidence="1">Is involved in the conjugation of reduced glutathione to a wide number of exogenous and endogenous hydrophobic electrophiles.</text>
</comment>
<dbReference type="Proteomes" id="UP001168098">
    <property type="component" value="Unassembled WGS sequence"/>
</dbReference>